<dbReference type="InterPro" id="IPR036629">
    <property type="entry name" value="YjbJ_sf"/>
</dbReference>
<gene>
    <name evidence="2" type="ORF">ACFWJN_07275</name>
</gene>
<reference evidence="2 3" key="1">
    <citation type="submission" date="2024-09" db="EMBL/GenBank/DDBJ databases">
        <title>The Natural Products Discovery Center: Release of the First 8490 Sequenced Strains for Exploring Actinobacteria Biosynthetic Diversity.</title>
        <authorList>
            <person name="Kalkreuter E."/>
            <person name="Kautsar S.A."/>
            <person name="Yang D."/>
            <person name="Bader C.D."/>
            <person name="Teijaro C.N."/>
            <person name="Fluegel L."/>
            <person name="Davis C.M."/>
            <person name="Simpson J.R."/>
            <person name="Lauterbach L."/>
            <person name="Steele A.D."/>
            <person name="Gui C."/>
            <person name="Meng S."/>
            <person name="Li G."/>
            <person name="Viehrig K."/>
            <person name="Ye F."/>
            <person name="Su P."/>
            <person name="Kiefer A.F."/>
            <person name="Nichols A."/>
            <person name="Cepeda A.J."/>
            <person name="Yan W."/>
            <person name="Fan B."/>
            <person name="Jiang Y."/>
            <person name="Adhikari A."/>
            <person name="Zheng C.-J."/>
            <person name="Schuster L."/>
            <person name="Cowan T.M."/>
            <person name="Smanski M.J."/>
            <person name="Chevrette M.G."/>
            <person name="De Carvalho L.P.S."/>
            <person name="Shen B."/>
        </authorList>
    </citation>
    <scope>NUCLEOTIDE SEQUENCE [LARGE SCALE GENOMIC DNA]</scope>
    <source>
        <strain evidence="2 3">NPDC058348</strain>
    </source>
</reference>
<sequence length="58" mass="6125">MSAGEKAKAKAEQVVGKAVRKAAHAMGKDTTAAKGAALETRGKARETKETSKDRFGRH</sequence>
<evidence type="ECO:0000256" key="1">
    <source>
        <dbReference type="SAM" id="MobiDB-lite"/>
    </source>
</evidence>
<feature type="region of interest" description="Disordered" evidence="1">
    <location>
        <begin position="22"/>
        <end position="58"/>
    </location>
</feature>
<feature type="compositionally biased region" description="Basic and acidic residues" evidence="1">
    <location>
        <begin position="40"/>
        <end position="58"/>
    </location>
</feature>
<dbReference type="RefSeq" id="WP_386710225.1">
    <property type="nucleotide sequence ID" value="NZ_JBHXIJ010000031.1"/>
</dbReference>
<evidence type="ECO:0000313" key="3">
    <source>
        <dbReference type="Proteomes" id="UP001598448"/>
    </source>
</evidence>
<name>A0ABW6FJP6_9ACTN</name>
<comment type="caution">
    <text evidence="2">The sequence shown here is derived from an EMBL/GenBank/DDBJ whole genome shotgun (WGS) entry which is preliminary data.</text>
</comment>
<accession>A0ABW6FJP6</accession>
<proteinExistence type="predicted"/>
<protein>
    <recommendedName>
        <fullName evidence="4">CsbD family protein</fullName>
    </recommendedName>
</protein>
<keyword evidence="3" id="KW-1185">Reference proteome</keyword>
<dbReference type="SUPFAM" id="SSF69047">
    <property type="entry name" value="Hypothetical protein YjbJ"/>
    <property type="match status" value="1"/>
</dbReference>
<evidence type="ECO:0008006" key="4">
    <source>
        <dbReference type="Google" id="ProtNLM"/>
    </source>
</evidence>
<evidence type="ECO:0000313" key="2">
    <source>
        <dbReference type="EMBL" id="MFD5098757.1"/>
    </source>
</evidence>
<organism evidence="2 3">
    <name type="scientific">Streptomyces albidochromogenes</name>
    <dbReference type="NCBI Taxonomy" id="329524"/>
    <lineage>
        <taxon>Bacteria</taxon>
        <taxon>Bacillati</taxon>
        <taxon>Actinomycetota</taxon>
        <taxon>Actinomycetes</taxon>
        <taxon>Kitasatosporales</taxon>
        <taxon>Streptomycetaceae</taxon>
        <taxon>Streptomyces</taxon>
    </lineage>
</organism>
<dbReference type="Proteomes" id="UP001598448">
    <property type="component" value="Unassembled WGS sequence"/>
</dbReference>
<dbReference type="EMBL" id="JBHXIJ010000031">
    <property type="protein sequence ID" value="MFD5098757.1"/>
    <property type="molecule type" value="Genomic_DNA"/>
</dbReference>